<dbReference type="AlphaFoldDB" id="A0A0V0UE18"/>
<reference evidence="1 2" key="1">
    <citation type="submission" date="2015-01" db="EMBL/GenBank/DDBJ databases">
        <title>Evolution of Trichinella species and genotypes.</title>
        <authorList>
            <person name="Korhonen P.K."/>
            <person name="Edoardo P."/>
            <person name="Giuseppe L.R."/>
            <person name="Gasser R.B."/>
        </authorList>
    </citation>
    <scope>NUCLEOTIDE SEQUENCE [LARGE SCALE GENOMIC DNA]</scope>
    <source>
        <strain evidence="1">ISS417</strain>
    </source>
</reference>
<accession>A0A0V0UE18</accession>
<gene>
    <name evidence="1" type="ORF">T05_7520</name>
</gene>
<comment type="caution">
    <text evidence="1">The sequence shown here is derived from an EMBL/GenBank/DDBJ whole genome shotgun (WGS) entry which is preliminary data.</text>
</comment>
<organism evidence="1 2">
    <name type="scientific">Trichinella murrelli</name>
    <dbReference type="NCBI Taxonomy" id="144512"/>
    <lineage>
        <taxon>Eukaryota</taxon>
        <taxon>Metazoa</taxon>
        <taxon>Ecdysozoa</taxon>
        <taxon>Nematoda</taxon>
        <taxon>Enoplea</taxon>
        <taxon>Dorylaimia</taxon>
        <taxon>Trichinellida</taxon>
        <taxon>Trichinellidae</taxon>
        <taxon>Trichinella</taxon>
    </lineage>
</organism>
<keyword evidence="2" id="KW-1185">Reference proteome</keyword>
<name>A0A0V0UE18_9BILA</name>
<protein>
    <submittedName>
        <fullName evidence="1">Uncharacterized protein</fullName>
    </submittedName>
</protein>
<evidence type="ECO:0000313" key="2">
    <source>
        <dbReference type="Proteomes" id="UP000055048"/>
    </source>
</evidence>
<evidence type="ECO:0000313" key="1">
    <source>
        <dbReference type="EMBL" id="KRX49716.1"/>
    </source>
</evidence>
<dbReference type="Proteomes" id="UP000055048">
    <property type="component" value="Unassembled WGS sequence"/>
</dbReference>
<proteinExistence type="predicted"/>
<dbReference type="EMBL" id="JYDJ01000013">
    <property type="protein sequence ID" value="KRX49716.1"/>
    <property type="molecule type" value="Genomic_DNA"/>
</dbReference>
<sequence length="111" mass="13013">MTTIRDAYINRIDPSANKLTKMNFTNLQFYMLTYAITRKRSVILDNGYRQFVYDLGQIAVLFDSCQTFINSASGKAEVSNQIDQSNYVIGRRMTLSHFHMQQIEPEFKYHK</sequence>